<dbReference type="EMBL" id="JARQZJ010000093">
    <property type="protein sequence ID" value="KAK9884708.1"/>
    <property type="molecule type" value="Genomic_DNA"/>
</dbReference>
<accession>A0AAW1UPG4</accession>
<evidence type="ECO:0000313" key="3">
    <source>
        <dbReference type="Proteomes" id="UP001431783"/>
    </source>
</evidence>
<feature type="region of interest" description="Disordered" evidence="1">
    <location>
        <begin position="61"/>
        <end position="80"/>
    </location>
</feature>
<organism evidence="2 3">
    <name type="scientific">Henosepilachna vigintioctopunctata</name>
    <dbReference type="NCBI Taxonomy" id="420089"/>
    <lineage>
        <taxon>Eukaryota</taxon>
        <taxon>Metazoa</taxon>
        <taxon>Ecdysozoa</taxon>
        <taxon>Arthropoda</taxon>
        <taxon>Hexapoda</taxon>
        <taxon>Insecta</taxon>
        <taxon>Pterygota</taxon>
        <taxon>Neoptera</taxon>
        <taxon>Endopterygota</taxon>
        <taxon>Coleoptera</taxon>
        <taxon>Polyphaga</taxon>
        <taxon>Cucujiformia</taxon>
        <taxon>Coccinelloidea</taxon>
        <taxon>Coccinellidae</taxon>
        <taxon>Epilachninae</taxon>
        <taxon>Epilachnini</taxon>
        <taxon>Henosepilachna</taxon>
    </lineage>
</organism>
<name>A0AAW1UPG4_9CUCU</name>
<sequence>MKAELQQRKQIQEQNIQKMMQSKTNTTMNAKVNYTENIANIPTSNRFGALSDVSEEEMECTNTENKPTAAPGNKTTPRLPPIIITQKFSNLSLFHKEMKNK</sequence>
<evidence type="ECO:0000313" key="2">
    <source>
        <dbReference type="EMBL" id="KAK9884708.1"/>
    </source>
</evidence>
<comment type="caution">
    <text evidence="2">The sequence shown here is derived from an EMBL/GenBank/DDBJ whole genome shotgun (WGS) entry which is preliminary data.</text>
</comment>
<evidence type="ECO:0000256" key="1">
    <source>
        <dbReference type="SAM" id="MobiDB-lite"/>
    </source>
</evidence>
<dbReference type="Proteomes" id="UP001431783">
    <property type="component" value="Unassembled WGS sequence"/>
</dbReference>
<keyword evidence="3" id="KW-1185">Reference proteome</keyword>
<dbReference type="AlphaFoldDB" id="A0AAW1UPG4"/>
<gene>
    <name evidence="2" type="ORF">WA026_007553</name>
</gene>
<protein>
    <submittedName>
        <fullName evidence="2">Uncharacterized protein</fullName>
    </submittedName>
</protein>
<proteinExistence type="predicted"/>
<reference evidence="2 3" key="1">
    <citation type="submission" date="2023-03" db="EMBL/GenBank/DDBJ databases">
        <title>Genome insight into feeding habits of ladybird beetles.</title>
        <authorList>
            <person name="Li H.-S."/>
            <person name="Huang Y.-H."/>
            <person name="Pang H."/>
        </authorList>
    </citation>
    <scope>NUCLEOTIDE SEQUENCE [LARGE SCALE GENOMIC DNA]</scope>
    <source>
        <strain evidence="2">SYSU_2023b</strain>
        <tissue evidence="2">Whole body</tissue>
    </source>
</reference>